<dbReference type="Pfam" id="PF09822">
    <property type="entry name" value="ABC_transp_aux"/>
    <property type="match status" value="1"/>
</dbReference>
<feature type="transmembrane region" description="Helical" evidence="1">
    <location>
        <begin position="259"/>
        <end position="285"/>
    </location>
</feature>
<feature type="transmembrane region" description="Helical" evidence="1">
    <location>
        <begin position="228"/>
        <end position="247"/>
    </location>
</feature>
<accession>A0A4U1GBV2</accession>
<dbReference type="AlphaFoldDB" id="A0A4U1GBV2"/>
<dbReference type="Pfam" id="PF12679">
    <property type="entry name" value="ABC2_membrane_2"/>
    <property type="match status" value="1"/>
</dbReference>
<feature type="transmembrane region" description="Helical" evidence="1">
    <location>
        <begin position="12"/>
        <end position="34"/>
    </location>
</feature>
<comment type="caution">
    <text evidence="3">The sequence shown here is derived from an EMBL/GenBank/DDBJ whole genome shotgun (WGS) entry which is preliminary data.</text>
</comment>
<organism evidence="3 4">
    <name type="scientific">Pedobacter hiemivivus</name>
    <dbReference type="NCBI Taxonomy" id="2530454"/>
    <lineage>
        <taxon>Bacteria</taxon>
        <taxon>Pseudomonadati</taxon>
        <taxon>Bacteroidota</taxon>
        <taxon>Sphingobacteriia</taxon>
        <taxon>Sphingobacteriales</taxon>
        <taxon>Sphingobacteriaceae</taxon>
        <taxon>Pedobacter</taxon>
    </lineage>
</organism>
<feature type="domain" description="ABC-type uncharacterised transport system" evidence="2">
    <location>
        <begin position="449"/>
        <end position="685"/>
    </location>
</feature>
<feature type="transmembrane region" description="Helical" evidence="1">
    <location>
        <begin position="729"/>
        <end position="748"/>
    </location>
</feature>
<keyword evidence="1" id="KW-0812">Transmembrane</keyword>
<dbReference type="Proteomes" id="UP000309594">
    <property type="component" value="Unassembled WGS sequence"/>
</dbReference>
<dbReference type="RefSeq" id="WP_136880765.1">
    <property type="nucleotide sequence ID" value="NZ_SWDX01000005.1"/>
</dbReference>
<keyword evidence="1" id="KW-1133">Transmembrane helix</keyword>
<sequence>MQKIIRIARLELSILFYSPIAWLVLIIFTIQSGITFTDILYSQETYQQLERALGPMSKVLFAGEKGMLTIVLENLYLYIPLLTMGLLSRETSSGSIKLLLSSPVTVTEIVLGKFLAMMAYGLILIFILLGFALAGYASIEALDVSFVIGGIFGIYLLICAYTAIGLFMSGLTAYQVVAAISTLAVLACLNFIGEIGKGTDFLRDLTHWLSMAGRTENMINGMITTKDTIYFILVIALFLLLTIIKLNSGRQIRSAGFKIMRYAVVLLVFIGLGYISSLPSLTAYFDTTRFKDRTLTEKSQELVKRFTKPLKIVSYSNVIESNTQFGAPDNRIGDMGRFEMYERFKPDMKMEYIAYYDSLVRYNDTTKTLIAKTKQAATALGFNFSELLTPAQIKKRINLIPEENCFVRFIEYDGKQTPLRMFHDMFVYPGESEINAALKRLLDGPATAGMLIGNDERSANNSSDRGYQAITKGLNVRASLINQGFNVVDIDVNQTDQIPDSLTVLIAADPTVPFTAAQLQKINQFLDAGGNMMIAGEPGRQQILNPLLATLGVNILDGTLLEESENNELDFVQSFFTPAAEAYKMSFYEGAIVSVPGVAGLVYHNEGSYKKQPILVSNGQVSWRKLGAFDLKDKIVFDTSSEQKESYPVALAVTRTVAGKEQRIMVMGDADFMANIEVSRSLTHGVNASFVIKTMKWFSDGKYPISNPRPKAVDTTILVNRNKINIQKALFLGLIPLLIGVLGGAILFRRKRK</sequence>
<gene>
    <name evidence="3" type="ORF">FBD94_14930</name>
</gene>
<name>A0A4U1GBV2_9SPHI</name>
<reference evidence="3 4" key="1">
    <citation type="submission" date="2019-04" db="EMBL/GenBank/DDBJ databases">
        <title>Pedobacter sp. RP-1-16 sp. nov., isolated from Arctic soil.</title>
        <authorList>
            <person name="Dahal R.H."/>
            <person name="Kim D.-U."/>
        </authorList>
    </citation>
    <scope>NUCLEOTIDE SEQUENCE [LARGE SCALE GENOMIC DNA]</scope>
    <source>
        <strain evidence="3 4">RP-1-16</strain>
    </source>
</reference>
<proteinExistence type="predicted"/>
<dbReference type="EMBL" id="SWDX01000005">
    <property type="protein sequence ID" value="TKC60203.1"/>
    <property type="molecule type" value="Genomic_DNA"/>
</dbReference>
<evidence type="ECO:0000313" key="3">
    <source>
        <dbReference type="EMBL" id="TKC60203.1"/>
    </source>
</evidence>
<evidence type="ECO:0000313" key="4">
    <source>
        <dbReference type="Proteomes" id="UP000309594"/>
    </source>
</evidence>
<evidence type="ECO:0000259" key="2">
    <source>
        <dbReference type="Pfam" id="PF09822"/>
    </source>
</evidence>
<protein>
    <submittedName>
        <fullName evidence="3">ABC transporter</fullName>
    </submittedName>
</protein>
<dbReference type="GO" id="GO:0005886">
    <property type="term" value="C:plasma membrane"/>
    <property type="evidence" value="ECO:0007669"/>
    <property type="project" value="UniProtKB-SubCell"/>
</dbReference>
<feature type="transmembrane region" description="Helical" evidence="1">
    <location>
        <begin position="119"/>
        <end position="139"/>
    </location>
</feature>
<evidence type="ECO:0000256" key="1">
    <source>
        <dbReference type="SAM" id="Phobius"/>
    </source>
</evidence>
<dbReference type="InterPro" id="IPR019196">
    <property type="entry name" value="ABC_transp_unknown"/>
</dbReference>
<feature type="transmembrane region" description="Helical" evidence="1">
    <location>
        <begin position="145"/>
        <end position="164"/>
    </location>
</feature>
<dbReference type="GO" id="GO:0140359">
    <property type="term" value="F:ABC-type transporter activity"/>
    <property type="evidence" value="ECO:0007669"/>
    <property type="project" value="InterPro"/>
</dbReference>
<keyword evidence="1" id="KW-0472">Membrane</keyword>
<feature type="transmembrane region" description="Helical" evidence="1">
    <location>
        <begin position="171"/>
        <end position="192"/>
    </location>
</feature>
<feature type="transmembrane region" description="Helical" evidence="1">
    <location>
        <begin position="66"/>
        <end position="87"/>
    </location>
</feature>